<feature type="compositionally biased region" description="Basic residues" evidence="1">
    <location>
        <begin position="1"/>
        <end position="37"/>
    </location>
</feature>
<protein>
    <submittedName>
        <fullName evidence="2">NifU-like domain protein</fullName>
    </submittedName>
</protein>
<feature type="non-terminal residue" evidence="2">
    <location>
        <position position="80"/>
    </location>
</feature>
<proteinExistence type="predicted"/>
<feature type="non-terminal residue" evidence="2">
    <location>
        <position position="1"/>
    </location>
</feature>
<evidence type="ECO:0000256" key="1">
    <source>
        <dbReference type="SAM" id="MobiDB-lite"/>
    </source>
</evidence>
<evidence type="ECO:0000313" key="2">
    <source>
        <dbReference type="EMBL" id="CAA9267008.1"/>
    </source>
</evidence>
<organism evidence="2">
    <name type="scientific">uncultured Acidimicrobiales bacterium</name>
    <dbReference type="NCBI Taxonomy" id="310071"/>
    <lineage>
        <taxon>Bacteria</taxon>
        <taxon>Bacillati</taxon>
        <taxon>Actinomycetota</taxon>
        <taxon>Acidimicrobiia</taxon>
        <taxon>Acidimicrobiales</taxon>
        <taxon>environmental samples</taxon>
    </lineage>
</organism>
<gene>
    <name evidence="2" type="ORF">AVDCRST_MAG10-3094</name>
</gene>
<dbReference type="AlphaFoldDB" id="A0A6J4J4M1"/>
<sequence length="80" mass="9357">GGHRGHPPRVAGRRGRHELRGRRRGHRPGRDRARRGVRQLPGVDDDAQGRHRAHPEGPRARCHRDRGRRHRRRPHGHRSL</sequence>
<reference evidence="2" key="1">
    <citation type="submission" date="2020-02" db="EMBL/GenBank/DDBJ databases">
        <authorList>
            <person name="Meier V. D."/>
        </authorList>
    </citation>
    <scope>NUCLEOTIDE SEQUENCE</scope>
    <source>
        <strain evidence="2">AVDCRST_MAG10</strain>
    </source>
</reference>
<name>A0A6J4J4M1_9ACTN</name>
<dbReference type="EMBL" id="CADCTB010000189">
    <property type="protein sequence ID" value="CAA9267008.1"/>
    <property type="molecule type" value="Genomic_DNA"/>
</dbReference>
<feature type="region of interest" description="Disordered" evidence="1">
    <location>
        <begin position="1"/>
        <end position="80"/>
    </location>
</feature>
<accession>A0A6J4J4M1</accession>
<feature type="compositionally biased region" description="Basic residues" evidence="1">
    <location>
        <begin position="60"/>
        <end position="80"/>
    </location>
</feature>